<dbReference type="GeneID" id="115726330"/>
<reference evidence="2" key="1">
    <citation type="submission" date="2025-08" db="UniProtKB">
        <authorList>
            <consortium name="RefSeq"/>
        </authorList>
    </citation>
    <scope>IDENTIFICATION</scope>
    <source>
        <tissue evidence="2">Leaf</tissue>
    </source>
</reference>
<gene>
    <name evidence="2" type="primary">LOC115726330</name>
</gene>
<evidence type="ECO:0000313" key="1">
    <source>
        <dbReference type="Proteomes" id="UP000827889"/>
    </source>
</evidence>
<protein>
    <submittedName>
        <fullName evidence="2">Mannosyltransferase APTG1-like</fullName>
    </submittedName>
</protein>
<organism evidence="1 2">
    <name type="scientific">Rhodamnia argentea</name>
    <dbReference type="NCBI Taxonomy" id="178133"/>
    <lineage>
        <taxon>Eukaryota</taxon>
        <taxon>Viridiplantae</taxon>
        <taxon>Streptophyta</taxon>
        <taxon>Embryophyta</taxon>
        <taxon>Tracheophyta</taxon>
        <taxon>Spermatophyta</taxon>
        <taxon>Magnoliopsida</taxon>
        <taxon>eudicotyledons</taxon>
        <taxon>Gunneridae</taxon>
        <taxon>Pentapetalae</taxon>
        <taxon>rosids</taxon>
        <taxon>malvids</taxon>
        <taxon>Myrtales</taxon>
        <taxon>Myrtaceae</taxon>
        <taxon>Myrtoideae</taxon>
        <taxon>Myrteae</taxon>
        <taxon>Australasian group</taxon>
        <taxon>Rhodamnia</taxon>
    </lineage>
</organism>
<proteinExistence type="predicted"/>
<keyword evidence="1" id="KW-1185">Reference proteome</keyword>
<dbReference type="Proteomes" id="UP000827889">
    <property type="component" value="Chromosome 9"/>
</dbReference>
<dbReference type="RefSeq" id="XP_048140757.1">
    <property type="nucleotide sequence ID" value="XM_048284800.1"/>
</dbReference>
<sequence>MNFLSREAAKDRVKSILFLMPCHATPCYSTLHRDLPMCFLDCLPSEERGVPDESDHFTMDPVGFTEELANDWAPLSHIVLFESEERALREFLLLHSFKEVKGFFLAHFKVACDLQSSVVVYALTGSMRYVLMALLFELSARTSLASQGYRQVLLSLLQKLPEDPIVLDHAMLRASATSSC</sequence>
<accession>A0ABM3HVY1</accession>
<name>A0ABM3HVY1_9MYRT</name>
<evidence type="ECO:0000313" key="2">
    <source>
        <dbReference type="RefSeq" id="XP_048140757.1"/>
    </source>
</evidence>